<proteinExistence type="predicted"/>
<keyword evidence="3" id="KW-1185">Reference proteome</keyword>
<sequence>MTTQITAGVKVSVDVVYQPEYSNPEKLHFMFSYQITIENLSDLTIQLVSRHWDIFDSSGEYKSVDGEGVVGEQPILTPGSVHQYTSGCNLKSDMGFMEGYYEMTKQLDGSHFLVDIPRFNLIASYKLN</sequence>
<organism evidence="2 3">
    <name type="scientific">Sphingobacterium deserti</name>
    <dbReference type="NCBI Taxonomy" id="1229276"/>
    <lineage>
        <taxon>Bacteria</taxon>
        <taxon>Pseudomonadati</taxon>
        <taxon>Bacteroidota</taxon>
        <taxon>Sphingobacteriia</taxon>
        <taxon>Sphingobacteriales</taxon>
        <taxon>Sphingobacteriaceae</taxon>
        <taxon>Sphingobacterium</taxon>
    </lineage>
</organism>
<dbReference type="AlphaFoldDB" id="A0A0B8T4E5"/>
<dbReference type="STRING" id="1229276.DI53_1567"/>
<evidence type="ECO:0000313" key="3">
    <source>
        <dbReference type="Proteomes" id="UP000031802"/>
    </source>
</evidence>
<dbReference type="PATRIC" id="fig|1229276.3.peg.1622"/>
<gene>
    <name evidence="2" type="ORF">DI53_1567</name>
</gene>
<evidence type="ECO:0000259" key="1">
    <source>
        <dbReference type="PROSITE" id="PS51087"/>
    </source>
</evidence>
<comment type="caution">
    <text evidence="2">The sequence shown here is derived from an EMBL/GenBank/DDBJ whole genome shotgun (WGS) entry which is preliminary data.</text>
</comment>
<dbReference type="eggNOG" id="COG2967">
    <property type="taxonomic scope" value="Bacteria"/>
</dbReference>
<protein>
    <submittedName>
        <fullName evidence="2">ApaG protein</fullName>
    </submittedName>
</protein>
<dbReference type="SUPFAM" id="SSF110069">
    <property type="entry name" value="ApaG-like"/>
    <property type="match status" value="1"/>
</dbReference>
<reference evidence="2 3" key="2">
    <citation type="journal article" date="2015" name="PLoS ONE">
        <title>Whole-Genome Optical Mapping and Finished Genome Sequence of Sphingobacterium deserti sp. nov., a New Species Isolated from the Western Desert of China.</title>
        <authorList>
            <person name="Teng C."/>
            <person name="Zhou Z."/>
            <person name="Molnar I."/>
            <person name="Li X."/>
            <person name="Tang R."/>
            <person name="Chen M."/>
            <person name="Wang L."/>
            <person name="Su S."/>
            <person name="Zhang W."/>
            <person name="Lin M."/>
        </authorList>
    </citation>
    <scope>NUCLEOTIDE SEQUENCE [LARGE SCALE GENOMIC DNA]</scope>
    <source>
        <strain evidence="3">ACCC05744</strain>
    </source>
</reference>
<evidence type="ECO:0000313" key="2">
    <source>
        <dbReference type="EMBL" id="KGE14538.1"/>
    </source>
</evidence>
<dbReference type="Gene3D" id="2.60.40.1470">
    <property type="entry name" value="ApaG domain"/>
    <property type="match status" value="1"/>
</dbReference>
<dbReference type="Proteomes" id="UP000031802">
    <property type="component" value="Unassembled WGS sequence"/>
</dbReference>
<dbReference type="RefSeq" id="WP_037497354.1">
    <property type="nucleotide sequence ID" value="NZ_JJMU01000024.1"/>
</dbReference>
<dbReference type="InterPro" id="IPR036767">
    <property type="entry name" value="ApaG_sf"/>
</dbReference>
<dbReference type="EMBL" id="JJMU01000024">
    <property type="protein sequence ID" value="KGE14538.1"/>
    <property type="molecule type" value="Genomic_DNA"/>
</dbReference>
<dbReference type="Pfam" id="PF04379">
    <property type="entry name" value="DUF525"/>
    <property type="match status" value="1"/>
</dbReference>
<accession>A0A0B8T4E5</accession>
<dbReference type="PROSITE" id="PS51087">
    <property type="entry name" value="APAG"/>
    <property type="match status" value="1"/>
</dbReference>
<dbReference type="PANTHER" id="PTHR14289:SF16">
    <property type="entry name" value="POLYMERASE DELTA-INTERACTING PROTEIN 2"/>
    <property type="match status" value="1"/>
</dbReference>
<reference evidence="3" key="1">
    <citation type="submission" date="2014-04" db="EMBL/GenBank/DDBJ databases">
        <title>Whole-Genome optical mapping and complete genome sequence of Sphingobacterium deserti sp. nov., a new spaces isolated from desert in the west of China.</title>
        <authorList>
            <person name="Teng C."/>
            <person name="Zhou Z."/>
            <person name="Li X."/>
            <person name="Chen M."/>
            <person name="Lin M."/>
            <person name="Wang L."/>
            <person name="Su S."/>
            <person name="Zhang C."/>
            <person name="Zhang W."/>
        </authorList>
    </citation>
    <scope>NUCLEOTIDE SEQUENCE [LARGE SCALE GENOMIC DNA]</scope>
    <source>
        <strain evidence="3">ACCC05744</strain>
    </source>
</reference>
<dbReference type="PANTHER" id="PTHR14289">
    <property type="entry name" value="F-BOX ONLY PROTEIN 3"/>
    <property type="match status" value="1"/>
</dbReference>
<dbReference type="OrthoDB" id="9795226at2"/>
<dbReference type="InterPro" id="IPR007474">
    <property type="entry name" value="ApaG_domain"/>
</dbReference>
<name>A0A0B8T4E5_9SPHI</name>
<feature type="domain" description="ApaG" evidence="1">
    <location>
        <begin position="3"/>
        <end position="128"/>
    </location>
</feature>
<dbReference type="GO" id="GO:0070987">
    <property type="term" value="P:error-free translesion synthesis"/>
    <property type="evidence" value="ECO:0007669"/>
    <property type="project" value="TreeGrafter"/>
</dbReference>
<dbReference type="NCBIfam" id="NF003967">
    <property type="entry name" value="PRK05461.1"/>
    <property type="match status" value="1"/>
</dbReference>